<feature type="domain" description="Alpha/beta hydrolase fold-3" evidence="2">
    <location>
        <begin position="73"/>
        <end position="283"/>
    </location>
</feature>
<dbReference type="Gene3D" id="3.40.50.1820">
    <property type="entry name" value="alpha/beta hydrolase"/>
    <property type="match status" value="1"/>
</dbReference>
<dbReference type="Pfam" id="PF07859">
    <property type="entry name" value="Abhydrolase_3"/>
    <property type="match status" value="1"/>
</dbReference>
<protein>
    <submittedName>
        <fullName evidence="3">Alpha/beta hydrolase</fullName>
    </submittedName>
</protein>
<proteinExistence type="predicted"/>
<evidence type="ECO:0000313" key="4">
    <source>
        <dbReference type="Proteomes" id="UP000249377"/>
    </source>
</evidence>
<reference evidence="3 4" key="1">
    <citation type="submission" date="2018-06" db="EMBL/GenBank/DDBJ databases">
        <title>Noncontiguous genome sequence of Ruminococcaceae bacterium ASD2818.</title>
        <authorList>
            <person name="Chaplin A.V."/>
            <person name="Sokolova S.R."/>
            <person name="Kochetkova T.O."/>
            <person name="Goltsov A.Y."/>
            <person name="Trofimov D.Y."/>
            <person name="Efimov B.A."/>
        </authorList>
    </citation>
    <scope>NUCLEOTIDE SEQUENCE [LARGE SCALE GENOMIC DNA]</scope>
    <source>
        <strain evidence="3 4">ASD2818</strain>
    </source>
</reference>
<dbReference type="SUPFAM" id="SSF53474">
    <property type="entry name" value="alpha/beta-Hydrolases"/>
    <property type="match status" value="1"/>
</dbReference>
<gene>
    <name evidence="3" type="ORF">DPQ25_12585</name>
</gene>
<keyword evidence="1 3" id="KW-0378">Hydrolase</keyword>
<evidence type="ECO:0000259" key="2">
    <source>
        <dbReference type="Pfam" id="PF07859"/>
    </source>
</evidence>
<dbReference type="RefSeq" id="WP_112333539.1">
    <property type="nucleotide sequence ID" value="NZ_JADPHD010000012.1"/>
</dbReference>
<organism evidence="3 4">
    <name type="scientific">Hydrogeniiclostridium mannosilyticum</name>
    <dbReference type="NCBI Taxonomy" id="2764322"/>
    <lineage>
        <taxon>Bacteria</taxon>
        <taxon>Bacillati</taxon>
        <taxon>Bacillota</taxon>
        <taxon>Clostridia</taxon>
        <taxon>Eubacteriales</taxon>
        <taxon>Acutalibacteraceae</taxon>
        <taxon>Hydrogeniiclostridium</taxon>
    </lineage>
</organism>
<dbReference type="InterPro" id="IPR050300">
    <property type="entry name" value="GDXG_lipolytic_enzyme"/>
</dbReference>
<dbReference type="AlphaFoldDB" id="A0A328UCM6"/>
<sequence length="308" mass="34708">MNRYMKAALAALSYADIDIKKNYKLIRKIETAAKKPRLKLMYQMWDHKIEGCGHEIPVRIFLPDKERVAYPVLLFFHGGGWVTGNIDSYSKVCQELARHTRHTVAAVDYRLAPEHRFPAGLMDCYRAARELFTQPGLLGVTAGEITIIGDSAGGNLAAAVSLMARDRGEFQPRRQILIYPATASDHSAASPFASIRENGTGYLLTAKRVQDYMDLYIRTDSDRRDPYFAPLAARDLSRQPDTLIITAQYDPLRDEGEAYGRRLTASGNRVEMYRMPDALHGFFSLPPRFIQVRKSYAMIQHFLGGGSV</sequence>
<evidence type="ECO:0000313" key="3">
    <source>
        <dbReference type="EMBL" id="RAQ22629.1"/>
    </source>
</evidence>
<dbReference type="EMBL" id="QLYR01000011">
    <property type="protein sequence ID" value="RAQ22629.1"/>
    <property type="molecule type" value="Genomic_DNA"/>
</dbReference>
<dbReference type="PANTHER" id="PTHR48081:SF8">
    <property type="entry name" value="ALPHA_BETA HYDROLASE FOLD-3 DOMAIN-CONTAINING PROTEIN-RELATED"/>
    <property type="match status" value="1"/>
</dbReference>
<comment type="caution">
    <text evidence="3">The sequence shown here is derived from an EMBL/GenBank/DDBJ whole genome shotgun (WGS) entry which is preliminary data.</text>
</comment>
<accession>A0A328UCM6</accession>
<evidence type="ECO:0000256" key="1">
    <source>
        <dbReference type="ARBA" id="ARBA00022801"/>
    </source>
</evidence>
<dbReference type="PANTHER" id="PTHR48081">
    <property type="entry name" value="AB HYDROLASE SUPERFAMILY PROTEIN C4A8.06C"/>
    <property type="match status" value="1"/>
</dbReference>
<dbReference type="InterPro" id="IPR013094">
    <property type="entry name" value="AB_hydrolase_3"/>
</dbReference>
<dbReference type="InterPro" id="IPR029058">
    <property type="entry name" value="AB_hydrolase_fold"/>
</dbReference>
<name>A0A328UCM6_9FIRM</name>
<keyword evidence="4" id="KW-1185">Reference proteome</keyword>
<dbReference type="GO" id="GO:0016787">
    <property type="term" value="F:hydrolase activity"/>
    <property type="evidence" value="ECO:0007669"/>
    <property type="project" value="UniProtKB-KW"/>
</dbReference>
<dbReference type="Proteomes" id="UP000249377">
    <property type="component" value="Unassembled WGS sequence"/>
</dbReference>